<dbReference type="Proteomes" id="UP000826195">
    <property type="component" value="Unassembled WGS sequence"/>
</dbReference>
<keyword evidence="2" id="KW-1185">Reference proteome</keyword>
<gene>
    <name evidence="1" type="ORF">KQX54_009075</name>
</gene>
<organism evidence="1 2">
    <name type="scientific">Cotesia glomerata</name>
    <name type="common">Lepidopteran parasitic wasp</name>
    <name type="synonym">Apanteles glomeratus</name>
    <dbReference type="NCBI Taxonomy" id="32391"/>
    <lineage>
        <taxon>Eukaryota</taxon>
        <taxon>Metazoa</taxon>
        <taxon>Ecdysozoa</taxon>
        <taxon>Arthropoda</taxon>
        <taxon>Hexapoda</taxon>
        <taxon>Insecta</taxon>
        <taxon>Pterygota</taxon>
        <taxon>Neoptera</taxon>
        <taxon>Endopterygota</taxon>
        <taxon>Hymenoptera</taxon>
        <taxon>Apocrita</taxon>
        <taxon>Ichneumonoidea</taxon>
        <taxon>Braconidae</taxon>
        <taxon>Microgastrinae</taxon>
        <taxon>Cotesia</taxon>
    </lineage>
</organism>
<accession>A0AAV7I897</accession>
<dbReference type="AlphaFoldDB" id="A0AAV7I897"/>
<evidence type="ECO:0000313" key="1">
    <source>
        <dbReference type="EMBL" id="KAH0546390.1"/>
    </source>
</evidence>
<protein>
    <submittedName>
        <fullName evidence="1">Uncharacterized protein</fullName>
    </submittedName>
</protein>
<dbReference type="EMBL" id="JAHXZJ010002237">
    <property type="protein sequence ID" value="KAH0546390.1"/>
    <property type="molecule type" value="Genomic_DNA"/>
</dbReference>
<proteinExistence type="predicted"/>
<comment type="caution">
    <text evidence="1">The sequence shown here is derived from an EMBL/GenBank/DDBJ whole genome shotgun (WGS) entry which is preliminary data.</text>
</comment>
<name>A0AAV7I897_COTGL</name>
<reference evidence="1 2" key="1">
    <citation type="journal article" date="2021" name="J. Hered.">
        <title>A chromosome-level genome assembly of the parasitoid wasp, Cotesia glomerata (Hymenoptera: Braconidae).</title>
        <authorList>
            <person name="Pinto B.J."/>
            <person name="Weis J.J."/>
            <person name="Gamble T."/>
            <person name="Ode P.J."/>
            <person name="Paul R."/>
            <person name="Zaspel J.M."/>
        </authorList>
    </citation>
    <scope>NUCLEOTIDE SEQUENCE [LARGE SCALE GENOMIC DNA]</scope>
    <source>
        <strain evidence="1">CgM1</strain>
    </source>
</reference>
<sequence length="83" mass="8975">MYSRVNGDCNGSSLEELRRTLVCISVYIRVFCYCAGIDGGTCLYGLRAIGWVSVAGGLRSTDSNVRACKPLSSHAHDSKLSTR</sequence>
<evidence type="ECO:0000313" key="2">
    <source>
        <dbReference type="Proteomes" id="UP000826195"/>
    </source>
</evidence>